<reference evidence="2" key="1">
    <citation type="submission" date="2023-05" db="EMBL/GenBank/DDBJ databases">
        <authorList>
            <person name="Stuckert A."/>
        </authorList>
    </citation>
    <scope>NUCLEOTIDE SEQUENCE</scope>
</reference>
<keyword evidence="1" id="KW-0732">Signal</keyword>
<protein>
    <recommendedName>
        <fullName evidence="4">Secreted protein</fullName>
    </recommendedName>
</protein>
<evidence type="ECO:0008006" key="4">
    <source>
        <dbReference type="Google" id="ProtNLM"/>
    </source>
</evidence>
<name>A0ABN9D8S1_9NEOB</name>
<keyword evidence="3" id="KW-1185">Reference proteome</keyword>
<dbReference type="EMBL" id="CATNWA010014183">
    <property type="protein sequence ID" value="CAI9568693.1"/>
    <property type="molecule type" value="Genomic_DNA"/>
</dbReference>
<gene>
    <name evidence="2" type="ORF">SPARVUS_LOCUS6794051</name>
</gene>
<evidence type="ECO:0000256" key="1">
    <source>
        <dbReference type="SAM" id="SignalP"/>
    </source>
</evidence>
<feature type="signal peptide" evidence="1">
    <location>
        <begin position="1"/>
        <end position="17"/>
    </location>
</feature>
<dbReference type="Proteomes" id="UP001162483">
    <property type="component" value="Unassembled WGS sequence"/>
</dbReference>
<organism evidence="2 3">
    <name type="scientific">Staurois parvus</name>
    <dbReference type="NCBI Taxonomy" id="386267"/>
    <lineage>
        <taxon>Eukaryota</taxon>
        <taxon>Metazoa</taxon>
        <taxon>Chordata</taxon>
        <taxon>Craniata</taxon>
        <taxon>Vertebrata</taxon>
        <taxon>Euteleostomi</taxon>
        <taxon>Amphibia</taxon>
        <taxon>Batrachia</taxon>
        <taxon>Anura</taxon>
        <taxon>Neobatrachia</taxon>
        <taxon>Ranoidea</taxon>
        <taxon>Ranidae</taxon>
        <taxon>Staurois</taxon>
    </lineage>
</organism>
<sequence length="56" mass="6422">MLCLHCVLCAALLGRHAQQRERNQHVHADRREICIVYTQISSLSASTATTECWQRI</sequence>
<evidence type="ECO:0000313" key="3">
    <source>
        <dbReference type="Proteomes" id="UP001162483"/>
    </source>
</evidence>
<accession>A0ABN9D8S1</accession>
<feature type="chain" id="PRO_5047357407" description="Secreted protein" evidence="1">
    <location>
        <begin position="18"/>
        <end position="56"/>
    </location>
</feature>
<evidence type="ECO:0000313" key="2">
    <source>
        <dbReference type="EMBL" id="CAI9568693.1"/>
    </source>
</evidence>
<feature type="non-terminal residue" evidence="2">
    <location>
        <position position="56"/>
    </location>
</feature>
<comment type="caution">
    <text evidence="2">The sequence shown here is derived from an EMBL/GenBank/DDBJ whole genome shotgun (WGS) entry which is preliminary data.</text>
</comment>
<proteinExistence type="predicted"/>